<accession>A0A941EV45</accession>
<dbReference type="InterPro" id="IPR051677">
    <property type="entry name" value="AfsR-DnrI-RedD_regulator"/>
</dbReference>
<dbReference type="CDD" id="cd15831">
    <property type="entry name" value="BTAD"/>
    <property type="match status" value="1"/>
</dbReference>
<dbReference type="SUPFAM" id="SSF48452">
    <property type="entry name" value="TPR-like"/>
    <property type="match status" value="2"/>
</dbReference>
<evidence type="ECO:0000256" key="1">
    <source>
        <dbReference type="ARBA" id="ARBA00005820"/>
    </source>
</evidence>
<dbReference type="SUPFAM" id="SSF46894">
    <property type="entry name" value="C-terminal effector domain of the bipartite response regulators"/>
    <property type="match status" value="1"/>
</dbReference>
<dbReference type="SMART" id="SM00862">
    <property type="entry name" value="Trans_reg_C"/>
    <property type="match status" value="1"/>
</dbReference>
<comment type="caution">
    <text evidence="8">The sequence shown here is derived from an EMBL/GenBank/DDBJ whole genome shotgun (WGS) entry which is preliminary data.</text>
</comment>
<dbReference type="SMART" id="SM00382">
    <property type="entry name" value="AAA"/>
    <property type="match status" value="1"/>
</dbReference>
<keyword evidence="4" id="KW-0804">Transcription</keyword>
<keyword evidence="2" id="KW-0805">Transcription regulation</keyword>
<dbReference type="InterPro" id="IPR036388">
    <property type="entry name" value="WH-like_DNA-bd_sf"/>
</dbReference>
<dbReference type="Gene3D" id="1.25.40.10">
    <property type="entry name" value="Tetratricopeptide repeat domain"/>
    <property type="match status" value="2"/>
</dbReference>
<dbReference type="AlphaFoldDB" id="A0A941EV45"/>
<dbReference type="InterPro" id="IPR016032">
    <property type="entry name" value="Sig_transdc_resp-reg_C-effctor"/>
</dbReference>
<evidence type="ECO:0000256" key="4">
    <source>
        <dbReference type="ARBA" id="ARBA00023163"/>
    </source>
</evidence>
<dbReference type="PRINTS" id="PR00364">
    <property type="entry name" value="DISEASERSIST"/>
</dbReference>
<keyword evidence="9" id="KW-1185">Reference proteome</keyword>
<dbReference type="GO" id="GO:0006355">
    <property type="term" value="P:regulation of DNA-templated transcription"/>
    <property type="evidence" value="ECO:0007669"/>
    <property type="project" value="InterPro"/>
</dbReference>
<dbReference type="InterPro" id="IPR019734">
    <property type="entry name" value="TPR_rpt"/>
</dbReference>
<evidence type="ECO:0000313" key="9">
    <source>
        <dbReference type="Proteomes" id="UP000675781"/>
    </source>
</evidence>
<dbReference type="RefSeq" id="WP_212532759.1">
    <property type="nucleotide sequence ID" value="NZ_JAGSOG010000276.1"/>
</dbReference>
<dbReference type="PROSITE" id="PS51755">
    <property type="entry name" value="OMPR_PHOB"/>
    <property type="match status" value="1"/>
</dbReference>
<gene>
    <name evidence="8" type="ORF">KDL01_33835</name>
</gene>
<dbReference type="InterPro" id="IPR003593">
    <property type="entry name" value="AAA+_ATPase"/>
</dbReference>
<protein>
    <submittedName>
        <fullName evidence="8">Tetratricopeptide repeat protein</fullName>
    </submittedName>
</protein>
<reference evidence="8" key="1">
    <citation type="submission" date="2021-04" db="EMBL/GenBank/DDBJ databases">
        <title>Genome based classification of Actinospica acidithermotolerans sp. nov., an actinobacterium isolated from an Indonesian hot spring.</title>
        <authorList>
            <person name="Kusuma A.B."/>
            <person name="Putra K.E."/>
            <person name="Nafisah S."/>
            <person name="Loh J."/>
            <person name="Nouioui I."/>
            <person name="Goodfellow M."/>
        </authorList>
    </citation>
    <scope>NUCLEOTIDE SEQUENCE</scope>
    <source>
        <strain evidence="8">CSCA 57</strain>
    </source>
</reference>
<evidence type="ECO:0000313" key="8">
    <source>
        <dbReference type="EMBL" id="MBR7838300.1"/>
    </source>
</evidence>
<feature type="domain" description="OmpR/PhoB-type" evidence="7">
    <location>
        <begin position="4"/>
        <end position="104"/>
    </location>
</feature>
<evidence type="ECO:0000256" key="3">
    <source>
        <dbReference type="ARBA" id="ARBA00023125"/>
    </source>
</evidence>
<evidence type="ECO:0000256" key="6">
    <source>
        <dbReference type="SAM" id="MobiDB-lite"/>
    </source>
</evidence>
<dbReference type="SUPFAM" id="SSF52540">
    <property type="entry name" value="P-loop containing nucleoside triphosphate hydrolases"/>
    <property type="match status" value="1"/>
</dbReference>
<dbReference type="Proteomes" id="UP000675781">
    <property type="component" value="Unassembled WGS sequence"/>
</dbReference>
<dbReference type="InterPro" id="IPR005158">
    <property type="entry name" value="BTAD"/>
</dbReference>
<comment type="similarity">
    <text evidence="1">Belongs to the AfsR/DnrI/RedD regulatory family.</text>
</comment>
<dbReference type="InterPro" id="IPR011990">
    <property type="entry name" value="TPR-like_helical_dom_sf"/>
</dbReference>
<dbReference type="InterPro" id="IPR027417">
    <property type="entry name" value="P-loop_NTPase"/>
</dbReference>
<evidence type="ECO:0000256" key="2">
    <source>
        <dbReference type="ARBA" id="ARBA00023015"/>
    </source>
</evidence>
<dbReference type="SMART" id="SM01043">
    <property type="entry name" value="BTAD"/>
    <property type="match status" value="1"/>
</dbReference>
<dbReference type="GO" id="GO:0000160">
    <property type="term" value="P:phosphorelay signal transduction system"/>
    <property type="evidence" value="ECO:0007669"/>
    <property type="project" value="InterPro"/>
</dbReference>
<dbReference type="SMART" id="SM00028">
    <property type="entry name" value="TPR"/>
    <property type="match status" value="5"/>
</dbReference>
<name>A0A941EV45_9ACTN</name>
<dbReference type="Pfam" id="PF03704">
    <property type="entry name" value="BTAD"/>
    <property type="match status" value="1"/>
</dbReference>
<dbReference type="InterPro" id="IPR001867">
    <property type="entry name" value="OmpR/PhoB-type_DNA-bd"/>
</dbReference>
<dbReference type="Pfam" id="PF13424">
    <property type="entry name" value="TPR_12"/>
    <property type="match status" value="1"/>
</dbReference>
<feature type="DNA-binding region" description="OmpR/PhoB-type" evidence="5">
    <location>
        <begin position="4"/>
        <end position="104"/>
    </location>
</feature>
<dbReference type="Gene3D" id="3.40.50.300">
    <property type="entry name" value="P-loop containing nucleotide triphosphate hydrolases"/>
    <property type="match status" value="1"/>
</dbReference>
<evidence type="ECO:0000256" key="5">
    <source>
        <dbReference type="PROSITE-ProRule" id="PRU01091"/>
    </source>
</evidence>
<sequence length="980" mass="104312">MPPADSPPPPPAVRFGVLGELLAADGDVSVTLRAAKHRELLAALLLTPNRPVATGDLMDILWDKAPPPSAIEALRTYVMRIRRILGPRLAARLATAAPGYLLEVGEGEYDVEGFQRASAAGRAAMHRRDWTAAGEAFAAGLSLWRGAPYADVPADHFAREIGPGLEAARLRVAEWRAETEMALGHDAEAAARLREITARDRFRERTHELLIRALARAGEPAAALAAYREARTLLADELGIEPGPELTRLQSLVLARDPALLEPYDPMPAAEPAPVVVAAPARPVPRQLPAAGPLTGRDEELEAAMAGARSGAPTVVTGPGGIGKTALVLAAAAAIESEYADGCLYAPLHGAGASPRAAEDVLRRFLDDLGLGAEGEGRALDDLVARYRTAVAGRRVLIVLDDAADAAQVRPLLPGPGPSAVLVASRNRLSGLEDCRRVQLAPLPAVEAAGMFARIAGRERALAEPVAVARVVAACGGFPLALRAAAARLASRPGWSVTDLAGRLDDAHRLLDELAVGDLAVRAGFQVSLDSLAEDGGPLDPALVLGALSLCDAPVISLHAVTAATGAPPWEVAAVLEEMVEIHLLESPAPDAYALHDLTRAYARDLVRRDRQGRYAEAPERLVRWYLARAGQAARLVAPSRRHPDLPEPVELDTQAAEQAQRVEPDLPDEDAALEWLSQEIDGLAAAVRLAYEHGLDEYAWRLPLELWDYFSRSHRWAQWRRALEVGDAAARRIGDETAQAWVLNQLGSVCAQSGRAESAIRHLTIAAEIRHRQGNYLVEAGTLSNLAACHRELGRTAEALATLERAREASVHVTTPRLRSTLLTNIALCVYELGDTEGSLTLWREAIEQFRVDGNQDGLLEGVLSLAQALVSAGHAREAADEAGFALDLARRLRNAHSEARALTYLGSALIGLGRGVEGVRHCAASVEMVDRLGGPGDRMDLEAYRLAIDMLAEHGSAALPGRAGPPEPVGDGGSVERA</sequence>
<dbReference type="PANTHER" id="PTHR35807">
    <property type="entry name" value="TRANSCRIPTIONAL REGULATOR REDD-RELATED"/>
    <property type="match status" value="1"/>
</dbReference>
<dbReference type="EMBL" id="JAGSOG010000276">
    <property type="protein sequence ID" value="MBR7838300.1"/>
    <property type="molecule type" value="Genomic_DNA"/>
</dbReference>
<dbReference type="GO" id="GO:0003677">
    <property type="term" value="F:DNA binding"/>
    <property type="evidence" value="ECO:0007669"/>
    <property type="project" value="UniProtKB-UniRule"/>
</dbReference>
<organism evidence="8 9">
    <name type="scientific">Actinospica durhamensis</name>
    <dbReference type="NCBI Taxonomy" id="1508375"/>
    <lineage>
        <taxon>Bacteria</taxon>
        <taxon>Bacillati</taxon>
        <taxon>Actinomycetota</taxon>
        <taxon>Actinomycetes</taxon>
        <taxon>Catenulisporales</taxon>
        <taxon>Actinospicaceae</taxon>
        <taxon>Actinospica</taxon>
    </lineage>
</organism>
<dbReference type="InterPro" id="IPR041664">
    <property type="entry name" value="AAA_16"/>
</dbReference>
<proteinExistence type="inferred from homology"/>
<dbReference type="Gene3D" id="1.10.10.10">
    <property type="entry name" value="Winged helix-like DNA-binding domain superfamily/Winged helix DNA-binding domain"/>
    <property type="match status" value="1"/>
</dbReference>
<dbReference type="PANTHER" id="PTHR35807:SF1">
    <property type="entry name" value="TRANSCRIPTIONAL REGULATOR REDD"/>
    <property type="match status" value="1"/>
</dbReference>
<evidence type="ECO:0000259" key="7">
    <source>
        <dbReference type="PROSITE" id="PS51755"/>
    </source>
</evidence>
<dbReference type="Pfam" id="PF13191">
    <property type="entry name" value="AAA_16"/>
    <property type="match status" value="1"/>
</dbReference>
<keyword evidence="3 5" id="KW-0238">DNA-binding</keyword>
<feature type="region of interest" description="Disordered" evidence="6">
    <location>
        <begin position="959"/>
        <end position="980"/>
    </location>
</feature>